<name>A0A1Q5ULY8_9EURO</name>
<proteinExistence type="predicted"/>
<evidence type="ECO:0000313" key="3">
    <source>
        <dbReference type="Proteomes" id="UP000186955"/>
    </source>
</evidence>
<protein>
    <submittedName>
        <fullName evidence="2">Uncharacterized protein</fullName>
    </submittedName>
</protein>
<accession>A0A1Q5ULY8</accession>
<feature type="transmembrane region" description="Helical" evidence="1">
    <location>
        <begin position="57"/>
        <end position="75"/>
    </location>
</feature>
<dbReference type="AlphaFoldDB" id="A0A1Q5ULY8"/>
<evidence type="ECO:0000313" key="2">
    <source>
        <dbReference type="EMBL" id="OKP13474.1"/>
    </source>
</evidence>
<comment type="caution">
    <text evidence="2">The sequence shown here is derived from an EMBL/GenBank/DDBJ whole genome shotgun (WGS) entry which is preliminary data.</text>
</comment>
<dbReference type="Proteomes" id="UP000186955">
    <property type="component" value="Unassembled WGS sequence"/>
</dbReference>
<organism evidence="2 3">
    <name type="scientific">Penicillium subrubescens</name>
    <dbReference type="NCBI Taxonomy" id="1316194"/>
    <lineage>
        <taxon>Eukaryota</taxon>
        <taxon>Fungi</taxon>
        <taxon>Dikarya</taxon>
        <taxon>Ascomycota</taxon>
        <taxon>Pezizomycotina</taxon>
        <taxon>Eurotiomycetes</taxon>
        <taxon>Eurotiomycetidae</taxon>
        <taxon>Eurotiales</taxon>
        <taxon>Aspergillaceae</taxon>
        <taxon>Penicillium</taxon>
    </lineage>
</organism>
<feature type="transmembrane region" description="Helical" evidence="1">
    <location>
        <begin position="21"/>
        <end position="42"/>
    </location>
</feature>
<keyword evidence="1" id="KW-1133">Transmembrane helix</keyword>
<keyword evidence="1" id="KW-0812">Transmembrane</keyword>
<keyword evidence="1" id="KW-0472">Membrane</keyword>
<gene>
    <name evidence="2" type="ORF">PENSUB_665</name>
</gene>
<sequence length="77" mass="8236">MFPLSFDTSSTGIPSRARTRIYPALYAESVFSVGAILALFAFDHLIAEGCFGEEAETVFAGVALFAFLCAVGGKFDF</sequence>
<reference evidence="2 3" key="1">
    <citation type="submission" date="2016-10" db="EMBL/GenBank/DDBJ databases">
        <title>Genome sequence of the ascomycete fungus Penicillium subrubescens.</title>
        <authorList>
            <person name="De Vries R.P."/>
            <person name="Peng M."/>
            <person name="Dilokpimol A."/>
            <person name="Hilden K."/>
            <person name="Makela M.R."/>
            <person name="Grigoriev I."/>
            <person name="Riley R."/>
            <person name="Granchi Z."/>
        </authorList>
    </citation>
    <scope>NUCLEOTIDE SEQUENCE [LARGE SCALE GENOMIC DNA]</scope>
    <source>
        <strain evidence="2 3">CBS 132785</strain>
    </source>
</reference>
<keyword evidence="3" id="KW-1185">Reference proteome</keyword>
<dbReference type="EMBL" id="MNBE01000128">
    <property type="protein sequence ID" value="OKP13474.1"/>
    <property type="molecule type" value="Genomic_DNA"/>
</dbReference>
<evidence type="ECO:0000256" key="1">
    <source>
        <dbReference type="SAM" id="Phobius"/>
    </source>
</evidence>